<dbReference type="EMBL" id="BIMW01000107">
    <property type="protein sequence ID" value="GCE94808.1"/>
    <property type="molecule type" value="Genomic_DNA"/>
</dbReference>
<dbReference type="PANTHER" id="PTHR44227">
    <property type="match status" value="1"/>
</dbReference>
<gene>
    <name evidence="4" type="ORF">NIES46_28680</name>
</gene>
<comment type="caution">
    <text evidence="4">The sequence shown here is derived from an EMBL/GenBank/DDBJ whole genome shotgun (WGS) entry which is preliminary data.</text>
</comment>
<dbReference type="RefSeq" id="WP_006616903.1">
    <property type="nucleotide sequence ID" value="NZ_BIMW01000107.1"/>
</dbReference>
<organism evidence="4 5">
    <name type="scientific">Limnospira platensis NIES-46</name>
    <dbReference type="NCBI Taxonomy" id="1236695"/>
    <lineage>
        <taxon>Bacteria</taxon>
        <taxon>Bacillati</taxon>
        <taxon>Cyanobacteriota</taxon>
        <taxon>Cyanophyceae</taxon>
        <taxon>Oscillatoriophycideae</taxon>
        <taxon>Oscillatoriales</taxon>
        <taxon>Sirenicapillariaceae</taxon>
        <taxon>Limnospira</taxon>
    </lineage>
</organism>
<keyword evidence="1" id="KW-0677">Repeat</keyword>
<keyword evidence="3" id="KW-1133">Transmembrane helix</keyword>
<dbReference type="GeneID" id="301683692"/>
<keyword evidence="5" id="KW-1185">Reference proteome</keyword>
<feature type="transmembrane region" description="Helical" evidence="3">
    <location>
        <begin position="286"/>
        <end position="308"/>
    </location>
</feature>
<evidence type="ECO:0000256" key="3">
    <source>
        <dbReference type="SAM" id="Phobius"/>
    </source>
</evidence>
<sequence length="561" mass="63620">MFKINQGRSLLIYRAILIVIIALAGIVCYYPIINSFFLSDDLVLIAIFEQVGPWGLWVNQQHGQSLFFRPVLSLISFLDYQIWGNEPLGYHLTNLGFHLSNALAVGWTASLLVRNFPIGRHYKIVLPYISGFVFLLLPSHTEAVSWISARTDVISSFFGFVAFIAYLIGRNSRYKYPYILSLLLFFMAVLSKESLVTFPGLIILFEIYDYFTNKKNGKSWQNRLGLIIPYVAVLAVYFIWRVIKIGTLVGGYGEDIHLRFDWAHIAQNLIIYPTRTFLPPIFNSNFSLWLSIFWLIVLLSLACTSLLFKSRTPDPSIPPLLLFLAGSFFVAVLPAINVFVSITDTQGERYLYFGSGFASIYLAVVLACLCMNIRLILVVSSILLLIFGLTVQSLNQNWQVAGSISQNILLGMLQDNPNTPAIITAIPDNYRGAYIYRTGLIQGLYLFGGGEKYAIAFSREPGDGPFERVQFTTNSIQTVMHHNLRELDDTILIRQDTPEIYQFNLSNPETSFLPWPKNSLKTLDYEVIKFAPTQYQLLLKNPDLADHLIFYSDGRLTASPY</sequence>
<evidence type="ECO:0000256" key="1">
    <source>
        <dbReference type="ARBA" id="ARBA00022737"/>
    </source>
</evidence>
<feature type="transmembrane region" description="Helical" evidence="3">
    <location>
        <begin position="153"/>
        <end position="169"/>
    </location>
</feature>
<reference evidence="4 5" key="1">
    <citation type="journal article" date="2019" name="J Genomics">
        <title>The Draft Genome of a Hydrogen-producing Cyanobacterium, Arthrospira platensis NIES-46.</title>
        <authorList>
            <person name="Suzuki S."/>
            <person name="Yamaguchi H."/>
            <person name="Kawachi M."/>
        </authorList>
    </citation>
    <scope>NUCLEOTIDE SEQUENCE [LARGE SCALE GENOMIC DNA]</scope>
    <source>
        <strain evidence="4 5">NIES-46</strain>
    </source>
</reference>
<evidence type="ECO:0008006" key="6">
    <source>
        <dbReference type="Google" id="ProtNLM"/>
    </source>
</evidence>
<dbReference type="PANTHER" id="PTHR44227:SF3">
    <property type="entry name" value="PROTEIN O-MANNOSYL-TRANSFERASE TMTC4"/>
    <property type="match status" value="1"/>
</dbReference>
<feature type="transmembrane region" description="Helical" evidence="3">
    <location>
        <begin position="125"/>
        <end position="147"/>
    </location>
</feature>
<dbReference type="Proteomes" id="UP000326169">
    <property type="component" value="Unassembled WGS sequence"/>
</dbReference>
<protein>
    <recommendedName>
        <fullName evidence="6">Glycosyltransferase RgtA/B/C/D-like domain-containing protein</fullName>
    </recommendedName>
</protein>
<keyword evidence="3" id="KW-0812">Transmembrane</keyword>
<evidence type="ECO:0000256" key="2">
    <source>
        <dbReference type="ARBA" id="ARBA00022803"/>
    </source>
</evidence>
<feature type="transmembrane region" description="Helical" evidence="3">
    <location>
        <begin position="320"/>
        <end position="340"/>
    </location>
</feature>
<dbReference type="InterPro" id="IPR052346">
    <property type="entry name" value="O-mannosyl-transferase_TMTC"/>
</dbReference>
<feature type="transmembrane region" description="Helical" evidence="3">
    <location>
        <begin position="224"/>
        <end position="243"/>
    </location>
</feature>
<feature type="transmembrane region" description="Helical" evidence="3">
    <location>
        <begin position="360"/>
        <end position="387"/>
    </location>
</feature>
<accession>A0A5M3T9Z4</accession>
<evidence type="ECO:0000313" key="4">
    <source>
        <dbReference type="EMBL" id="GCE94808.1"/>
    </source>
</evidence>
<feature type="transmembrane region" description="Helical" evidence="3">
    <location>
        <begin position="12"/>
        <end position="32"/>
    </location>
</feature>
<name>A0A5M3T9Z4_LIMPL</name>
<proteinExistence type="predicted"/>
<evidence type="ECO:0000313" key="5">
    <source>
        <dbReference type="Proteomes" id="UP000326169"/>
    </source>
</evidence>
<keyword evidence="3" id="KW-0472">Membrane</keyword>
<keyword evidence="2" id="KW-0802">TPR repeat</keyword>